<evidence type="ECO:0000313" key="1">
    <source>
        <dbReference type="EMBL" id="MPN50258.1"/>
    </source>
</evidence>
<dbReference type="InterPro" id="IPR050484">
    <property type="entry name" value="Transf_Hexapept/Carb_Anhydrase"/>
</dbReference>
<organism evidence="1">
    <name type="scientific">bioreactor metagenome</name>
    <dbReference type="NCBI Taxonomy" id="1076179"/>
    <lineage>
        <taxon>unclassified sequences</taxon>
        <taxon>metagenomes</taxon>
        <taxon>ecological metagenomes</taxon>
    </lineage>
</organism>
<gene>
    <name evidence="1" type="primary">yrdA_40</name>
    <name evidence="1" type="ORF">SDC9_197884</name>
</gene>
<dbReference type="AlphaFoldDB" id="A0A645IG21"/>
<comment type="caution">
    <text evidence="1">The sequence shown here is derived from an EMBL/GenBank/DDBJ whole genome shotgun (WGS) entry which is preliminary data.</text>
</comment>
<proteinExistence type="predicted"/>
<dbReference type="Gene3D" id="2.160.10.10">
    <property type="entry name" value="Hexapeptide repeat proteins"/>
    <property type="match status" value="1"/>
</dbReference>
<reference evidence="1" key="1">
    <citation type="submission" date="2019-08" db="EMBL/GenBank/DDBJ databases">
        <authorList>
            <person name="Kucharzyk K."/>
            <person name="Murdoch R.W."/>
            <person name="Higgins S."/>
            <person name="Loffler F."/>
        </authorList>
    </citation>
    <scope>NUCLEOTIDE SEQUENCE</scope>
</reference>
<protein>
    <submittedName>
        <fullName evidence="1">Protein YrdA</fullName>
    </submittedName>
</protein>
<dbReference type="PANTHER" id="PTHR13061:SF29">
    <property type="entry name" value="GAMMA CARBONIC ANHYDRASE-LIKE 1, MITOCHONDRIAL-RELATED"/>
    <property type="match status" value="1"/>
</dbReference>
<sequence>MIHVHEGQPVTLEDEVTVGHSVILHGCTIKRASLIGMGAIVMNGAVIEEETMVAAGSLIPEHKTFPPRVLIMGSPAKVVRELTPEEIAYLHQTAQRYCQNAAIYKFQ</sequence>
<dbReference type="InterPro" id="IPR011004">
    <property type="entry name" value="Trimer_LpxA-like_sf"/>
</dbReference>
<dbReference type="InterPro" id="IPR047324">
    <property type="entry name" value="LbH_gamma_CA-like"/>
</dbReference>
<accession>A0A645IG21</accession>
<dbReference type="PANTHER" id="PTHR13061">
    <property type="entry name" value="DYNACTIN SUBUNIT P25"/>
    <property type="match status" value="1"/>
</dbReference>
<dbReference type="EMBL" id="VSSQ01114274">
    <property type="protein sequence ID" value="MPN50258.1"/>
    <property type="molecule type" value="Genomic_DNA"/>
</dbReference>
<name>A0A645IG21_9ZZZZ</name>
<dbReference type="CDD" id="cd04645">
    <property type="entry name" value="LbH_gamma_CA_like"/>
    <property type="match status" value="1"/>
</dbReference>
<dbReference type="SUPFAM" id="SSF51161">
    <property type="entry name" value="Trimeric LpxA-like enzymes"/>
    <property type="match status" value="1"/>
</dbReference>